<keyword evidence="4" id="KW-0378">Hydrolase</keyword>
<accession>A0A5J9W571</accession>
<dbReference type="PANTHER" id="PTHR43330:SF6">
    <property type="entry name" value="METHIONINE AMINOPEPTIDASE"/>
    <property type="match status" value="1"/>
</dbReference>
<name>A0A5J9W571_9POAL</name>
<dbReference type="AlphaFoldDB" id="A0A5J9W571"/>
<dbReference type="PRINTS" id="PR00599">
    <property type="entry name" value="MAPEPTIDASE"/>
</dbReference>
<dbReference type="InterPro" id="IPR000994">
    <property type="entry name" value="Pept_M24"/>
</dbReference>
<dbReference type="GO" id="GO:0006508">
    <property type="term" value="P:proteolysis"/>
    <property type="evidence" value="ECO:0007669"/>
    <property type="project" value="UniProtKB-KW"/>
</dbReference>
<keyword evidence="9" id="KW-1185">Reference proteome</keyword>
<reference evidence="8 9" key="1">
    <citation type="journal article" date="2019" name="Sci. Rep.">
        <title>A high-quality genome of Eragrostis curvula grass provides insights into Poaceae evolution and supports new strategies to enhance forage quality.</title>
        <authorList>
            <person name="Carballo J."/>
            <person name="Santos B.A.C.M."/>
            <person name="Zappacosta D."/>
            <person name="Garbus I."/>
            <person name="Selva J.P."/>
            <person name="Gallo C.A."/>
            <person name="Diaz A."/>
            <person name="Albertini E."/>
            <person name="Caccamo M."/>
            <person name="Echenique V."/>
        </authorList>
    </citation>
    <scope>NUCLEOTIDE SEQUENCE [LARGE SCALE GENOMIC DNA]</scope>
    <source>
        <strain evidence="9">cv. Victoria</strain>
        <tissue evidence="8">Leaf</tissue>
    </source>
</reference>
<dbReference type="GO" id="GO:0009507">
    <property type="term" value="C:chloroplast"/>
    <property type="evidence" value="ECO:0007669"/>
    <property type="project" value="TreeGrafter"/>
</dbReference>
<dbReference type="InterPro" id="IPR001714">
    <property type="entry name" value="Pept_M24_MAP"/>
</dbReference>
<feature type="compositionally biased region" description="Basic and acidic residues" evidence="6">
    <location>
        <begin position="86"/>
        <end position="96"/>
    </location>
</feature>
<dbReference type="Proteomes" id="UP000324897">
    <property type="component" value="Unassembled WGS sequence"/>
</dbReference>
<dbReference type="Gene3D" id="3.90.230.10">
    <property type="entry name" value="Creatinase/methionine aminopeptidase superfamily"/>
    <property type="match status" value="2"/>
</dbReference>
<evidence type="ECO:0000313" key="8">
    <source>
        <dbReference type="EMBL" id="TVU43288.1"/>
    </source>
</evidence>
<dbReference type="GO" id="GO:0070006">
    <property type="term" value="F:metalloaminopeptidase activity"/>
    <property type="evidence" value="ECO:0007669"/>
    <property type="project" value="InterPro"/>
</dbReference>
<dbReference type="InterPro" id="IPR002467">
    <property type="entry name" value="Pept_M24A_MAP1"/>
</dbReference>
<dbReference type="EC" id="3.4.11.18" evidence="5"/>
<dbReference type="NCBIfam" id="TIGR00500">
    <property type="entry name" value="met_pdase_I"/>
    <property type="match status" value="1"/>
</dbReference>
<keyword evidence="2 5" id="KW-0645">Protease</keyword>
<evidence type="ECO:0000256" key="2">
    <source>
        <dbReference type="ARBA" id="ARBA00022670"/>
    </source>
</evidence>
<keyword evidence="3 5" id="KW-0479">Metal-binding</keyword>
<dbReference type="GO" id="GO:0004239">
    <property type="term" value="F:initiator methionyl aminopeptidase activity"/>
    <property type="evidence" value="ECO:0007669"/>
    <property type="project" value="UniProtKB-EC"/>
</dbReference>
<feature type="non-terminal residue" evidence="8">
    <location>
        <position position="1"/>
    </location>
</feature>
<comment type="catalytic activity">
    <reaction evidence="5">
        <text>Release of N-terminal amino acids, preferentially methionine, from peptides and arylamides.</text>
        <dbReference type="EC" id="3.4.11.18"/>
    </reaction>
</comment>
<comment type="similarity">
    <text evidence="5">Belongs to the peptidase M24A family.</text>
</comment>
<evidence type="ECO:0000259" key="7">
    <source>
        <dbReference type="Pfam" id="PF00557"/>
    </source>
</evidence>
<feature type="domain" description="Peptidase M24" evidence="7">
    <location>
        <begin position="167"/>
        <end position="327"/>
    </location>
</feature>
<feature type="region of interest" description="Disordered" evidence="6">
    <location>
        <begin position="86"/>
        <end position="128"/>
    </location>
</feature>
<organism evidence="8 9">
    <name type="scientific">Eragrostis curvula</name>
    <name type="common">weeping love grass</name>
    <dbReference type="NCBI Taxonomy" id="38414"/>
    <lineage>
        <taxon>Eukaryota</taxon>
        <taxon>Viridiplantae</taxon>
        <taxon>Streptophyta</taxon>
        <taxon>Embryophyta</taxon>
        <taxon>Tracheophyta</taxon>
        <taxon>Spermatophyta</taxon>
        <taxon>Magnoliopsida</taxon>
        <taxon>Liliopsida</taxon>
        <taxon>Poales</taxon>
        <taxon>Poaceae</taxon>
        <taxon>PACMAD clade</taxon>
        <taxon>Chloridoideae</taxon>
        <taxon>Eragrostideae</taxon>
        <taxon>Eragrostidinae</taxon>
        <taxon>Eragrostis</taxon>
    </lineage>
</organism>
<dbReference type="EMBL" id="RWGY01000005">
    <property type="protein sequence ID" value="TVU43288.1"/>
    <property type="molecule type" value="Genomic_DNA"/>
</dbReference>
<comment type="cofactor">
    <cofactor evidence="5">
        <name>Co(2+)</name>
        <dbReference type="ChEBI" id="CHEBI:48828"/>
    </cofactor>
    <cofactor evidence="5">
        <name>Zn(2+)</name>
        <dbReference type="ChEBI" id="CHEBI:29105"/>
    </cofactor>
    <cofactor evidence="5">
        <name>Mn(2+)</name>
        <dbReference type="ChEBI" id="CHEBI:29035"/>
    </cofactor>
    <cofactor evidence="5">
        <name>Fe(2+)</name>
        <dbReference type="ChEBI" id="CHEBI:29033"/>
    </cofactor>
    <text evidence="5">Binds 2 divalent metal cations per subunit. Has a high-affinity and a low affinity metal-binding site. The true nature of the physiological cofactor is under debate. The enzyme is active with cobalt, zinc, manganese or divalent iron ions.</text>
</comment>
<dbReference type="GO" id="GO:0046872">
    <property type="term" value="F:metal ion binding"/>
    <property type="evidence" value="ECO:0007669"/>
    <property type="project" value="UniProtKB-KW"/>
</dbReference>
<dbReference type="PANTHER" id="PTHR43330">
    <property type="entry name" value="METHIONINE AMINOPEPTIDASE"/>
    <property type="match status" value="1"/>
</dbReference>
<comment type="caution">
    <text evidence="8">The sequence shown here is derived from an EMBL/GenBank/DDBJ whole genome shotgun (WGS) entry which is preliminary data.</text>
</comment>
<sequence length="338" mass="36591">SHCSSSRCHRLILNDGDGGGGAHRAVHQLPLPPPSRCGFPQLVAAAFLLPLPVVTVLSRTFAHSYHSQEIRSLSASQQEIRVGDWAKPKGSHEGKTVTRAAVVQSSGGAKREPLQRGMVSPRLPVPDHIPRPPYVGTEGLPEVCPDRQMHDSQSIVHMRAACELAARVLQYAGTMVKDGDIINIDVTVYLNGYHGDTSRTYLVGDVDKSAEQLVKVTEECMMKGISACKHGASFKEIGHQISDVAGKYGYGVDPFVGHGVGRIFHCEPIIWHTYDYEPGFMVAGQTFTIEPTLSLGSTQCVLWDDGWTAVAVDGSLSAQFEHTVLVTVDGAEILTRCL</sequence>
<evidence type="ECO:0000256" key="5">
    <source>
        <dbReference type="RuleBase" id="RU003653"/>
    </source>
</evidence>
<evidence type="ECO:0000256" key="3">
    <source>
        <dbReference type="ARBA" id="ARBA00022723"/>
    </source>
</evidence>
<gene>
    <name evidence="8" type="ORF">EJB05_09744</name>
</gene>
<dbReference type="Pfam" id="PF00557">
    <property type="entry name" value="Peptidase_M24"/>
    <property type="match status" value="1"/>
</dbReference>
<dbReference type="InterPro" id="IPR036005">
    <property type="entry name" value="Creatinase/aminopeptidase-like"/>
</dbReference>
<dbReference type="SUPFAM" id="SSF55920">
    <property type="entry name" value="Creatinase/aminopeptidase"/>
    <property type="match status" value="1"/>
</dbReference>
<evidence type="ECO:0000313" key="9">
    <source>
        <dbReference type="Proteomes" id="UP000324897"/>
    </source>
</evidence>
<protein>
    <recommendedName>
        <fullName evidence="5">Methionine aminopeptidase</fullName>
        <ecNumber evidence="5">3.4.11.18</ecNumber>
    </recommendedName>
</protein>
<dbReference type="Gramene" id="TVU43288">
    <property type="protein sequence ID" value="TVU43288"/>
    <property type="gene ID" value="EJB05_09744"/>
</dbReference>
<comment type="function">
    <text evidence="5">Cotranslationally removes the N-terminal methionine from nascent proteins. The N-terminal methionine is often cleaved when the second residue in the primary sequence is small and uncharged (Met-Ala-, Cys, Gly, Pro, Ser, Thr, or Val).</text>
</comment>
<evidence type="ECO:0000256" key="1">
    <source>
        <dbReference type="ARBA" id="ARBA00022438"/>
    </source>
</evidence>
<keyword evidence="1 5" id="KW-0031">Aminopeptidase</keyword>
<evidence type="ECO:0000256" key="4">
    <source>
        <dbReference type="ARBA" id="ARBA00022801"/>
    </source>
</evidence>
<dbReference type="OrthoDB" id="3209743at2759"/>
<proteinExistence type="inferred from homology"/>
<evidence type="ECO:0000256" key="6">
    <source>
        <dbReference type="SAM" id="MobiDB-lite"/>
    </source>
</evidence>